<dbReference type="Proteomes" id="UP000789920">
    <property type="component" value="Unassembled WGS sequence"/>
</dbReference>
<name>A0ACA9T0E5_9GLOM</name>
<proteinExistence type="predicted"/>
<feature type="non-terminal residue" evidence="1">
    <location>
        <position position="1"/>
    </location>
</feature>
<protein>
    <submittedName>
        <fullName evidence="1">8580_t:CDS:1</fullName>
    </submittedName>
</protein>
<accession>A0ACA9T0E5</accession>
<keyword evidence="2" id="KW-1185">Reference proteome</keyword>
<reference evidence="1" key="1">
    <citation type="submission" date="2021-06" db="EMBL/GenBank/DDBJ databases">
        <authorList>
            <person name="Kallberg Y."/>
            <person name="Tangrot J."/>
            <person name="Rosling A."/>
        </authorList>
    </citation>
    <scope>NUCLEOTIDE SEQUENCE</scope>
    <source>
        <strain evidence="1">MA461A</strain>
    </source>
</reference>
<organism evidence="1 2">
    <name type="scientific">Racocetra persica</name>
    <dbReference type="NCBI Taxonomy" id="160502"/>
    <lineage>
        <taxon>Eukaryota</taxon>
        <taxon>Fungi</taxon>
        <taxon>Fungi incertae sedis</taxon>
        <taxon>Mucoromycota</taxon>
        <taxon>Glomeromycotina</taxon>
        <taxon>Glomeromycetes</taxon>
        <taxon>Diversisporales</taxon>
        <taxon>Gigasporaceae</taxon>
        <taxon>Racocetra</taxon>
    </lineage>
</organism>
<evidence type="ECO:0000313" key="1">
    <source>
        <dbReference type="EMBL" id="CAG8852327.1"/>
    </source>
</evidence>
<sequence length="74" mass="8584">LKRGGNLIVKVVPNTQRKTLEKVIRENIKEGSTVNTDEYKAYNNLHKWFKHRRINHSAKQYAKGDTSVNAIESF</sequence>
<evidence type="ECO:0000313" key="2">
    <source>
        <dbReference type="Proteomes" id="UP000789920"/>
    </source>
</evidence>
<dbReference type="EMBL" id="CAJVQC010181280">
    <property type="protein sequence ID" value="CAG8852327.1"/>
    <property type="molecule type" value="Genomic_DNA"/>
</dbReference>
<gene>
    <name evidence="1" type="ORF">RPERSI_LOCUS37025</name>
</gene>
<comment type="caution">
    <text evidence="1">The sequence shown here is derived from an EMBL/GenBank/DDBJ whole genome shotgun (WGS) entry which is preliminary data.</text>
</comment>